<protein>
    <recommendedName>
        <fullName evidence="5">DUF3298 domain-containing protein</fullName>
    </recommendedName>
</protein>
<evidence type="ECO:0008006" key="5">
    <source>
        <dbReference type="Google" id="ProtNLM"/>
    </source>
</evidence>
<organism evidence="3 4">
    <name type="scientific">Anaerocolumna jejuensis DSM 15929</name>
    <dbReference type="NCBI Taxonomy" id="1121322"/>
    <lineage>
        <taxon>Bacteria</taxon>
        <taxon>Bacillati</taxon>
        <taxon>Bacillota</taxon>
        <taxon>Clostridia</taxon>
        <taxon>Lachnospirales</taxon>
        <taxon>Lachnospiraceae</taxon>
        <taxon>Anaerocolumna</taxon>
    </lineage>
</organism>
<dbReference type="Pfam" id="PF11738">
    <property type="entry name" value="DUF3298"/>
    <property type="match status" value="1"/>
</dbReference>
<dbReference type="OrthoDB" id="4990at2"/>
<accession>A0A1M6UZZ9</accession>
<sequence>MKESLRFDAAKNIYDNLKIPSDLSQRIEKEIAIRKVPSLEEPPLKKPHIRLKFTLTAAAACAALLITALNTNAAFAQNAGNLPVVGWVAKVLTLRSYEEKDADKTVKVTLPQVTSEKSTAQKVNQMIEEKSKAYLKEAKERVEEYKKAFLDTGGTEEEFKQKNIEIKVNYDVKYQDDNMVSFVLYGAESWVSAYDFNTFYNINLSTDTEITLEELLGKDYVQRANTGIREQMAERVKENSDNMYFKPDEGGFQTIDQNTKFYINQNKNPVIVFDKYEIAPGSMGMQEFEIAAK</sequence>
<proteinExistence type="predicted"/>
<name>A0A1M6UZZ9_9FIRM</name>
<dbReference type="RefSeq" id="WP_073277821.1">
    <property type="nucleotide sequence ID" value="NZ_FRAC01000016.1"/>
</dbReference>
<feature type="domain" description="DUF3298" evidence="1">
    <location>
        <begin position="217"/>
        <end position="290"/>
    </location>
</feature>
<dbReference type="InterPro" id="IPR037126">
    <property type="entry name" value="PdaC/RsiV-like_sf"/>
</dbReference>
<dbReference type="AlphaFoldDB" id="A0A1M6UZZ9"/>
<dbReference type="InterPro" id="IPR025303">
    <property type="entry name" value="PdaC"/>
</dbReference>
<evidence type="ECO:0000313" key="3">
    <source>
        <dbReference type="EMBL" id="SHK74837.1"/>
    </source>
</evidence>
<dbReference type="Gene3D" id="3.30.565.40">
    <property type="entry name" value="Fervidobacterium nodosum Rt17-B1 like"/>
    <property type="match status" value="1"/>
</dbReference>
<dbReference type="Gene3D" id="3.90.640.20">
    <property type="entry name" value="Heat-shock cognate protein, ATPase"/>
    <property type="match status" value="1"/>
</dbReference>
<dbReference type="Proteomes" id="UP000184386">
    <property type="component" value="Unassembled WGS sequence"/>
</dbReference>
<reference evidence="3 4" key="1">
    <citation type="submission" date="2016-11" db="EMBL/GenBank/DDBJ databases">
        <authorList>
            <person name="Jaros S."/>
            <person name="Januszkiewicz K."/>
            <person name="Wedrychowicz H."/>
        </authorList>
    </citation>
    <scope>NUCLEOTIDE SEQUENCE [LARGE SCALE GENOMIC DNA]</scope>
    <source>
        <strain evidence="3 4">DSM 15929</strain>
    </source>
</reference>
<dbReference type="Pfam" id="PF13739">
    <property type="entry name" value="PdaC"/>
    <property type="match status" value="1"/>
</dbReference>
<dbReference type="STRING" id="1121322.SAMN02745136_03259"/>
<dbReference type="EMBL" id="FRAC01000016">
    <property type="protein sequence ID" value="SHK74837.1"/>
    <property type="molecule type" value="Genomic_DNA"/>
</dbReference>
<feature type="domain" description="Deacetylase PdaC" evidence="2">
    <location>
        <begin position="105"/>
        <end position="185"/>
    </location>
</feature>
<gene>
    <name evidence="3" type="ORF">SAMN02745136_03259</name>
</gene>
<evidence type="ECO:0000313" key="4">
    <source>
        <dbReference type="Proteomes" id="UP000184386"/>
    </source>
</evidence>
<keyword evidence="4" id="KW-1185">Reference proteome</keyword>
<evidence type="ECO:0000259" key="1">
    <source>
        <dbReference type="Pfam" id="PF11738"/>
    </source>
</evidence>
<evidence type="ECO:0000259" key="2">
    <source>
        <dbReference type="Pfam" id="PF13739"/>
    </source>
</evidence>
<dbReference type="InterPro" id="IPR021729">
    <property type="entry name" value="DUF3298"/>
</dbReference>